<dbReference type="RefSeq" id="WP_103081486.1">
    <property type="nucleotide sequence ID" value="NZ_CP021850.1"/>
</dbReference>
<feature type="coiled-coil region" evidence="1">
    <location>
        <begin position="149"/>
        <end position="183"/>
    </location>
</feature>
<dbReference type="OrthoDB" id="1707350at2"/>
<dbReference type="KEGG" id="cthd:CDO33_18235"/>
<dbReference type="Gene3D" id="3.90.20.10">
    <property type="match status" value="1"/>
</dbReference>
<keyword evidence="1" id="KW-0175">Coiled coil</keyword>
<reference evidence="2 3" key="1">
    <citation type="submission" date="2017-06" db="EMBL/GenBank/DDBJ databases">
        <title>Investigating the central metabolism of Clostridium thermosuccinogenes.</title>
        <authorList>
            <person name="Koendjbiharie J.G."/>
            <person name="van Kranenburg R."/>
        </authorList>
    </citation>
    <scope>NUCLEOTIDE SEQUENCE [LARGE SCALE GENOMIC DNA]</scope>
    <source>
        <strain evidence="2 3">DSM 5806</strain>
    </source>
</reference>
<gene>
    <name evidence="2" type="ORF">CDQ84_09410</name>
</gene>
<proteinExistence type="predicted"/>
<name>A0A2K2FJV4_9CLOT</name>
<dbReference type="Proteomes" id="UP000236151">
    <property type="component" value="Unassembled WGS sequence"/>
</dbReference>
<organism evidence="2 3">
    <name type="scientific">Clostridium thermosuccinogenes</name>
    <dbReference type="NCBI Taxonomy" id="84032"/>
    <lineage>
        <taxon>Bacteria</taxon>
        <taxon>Bacillati</taxon>
        <taxon>Bacillota</taxon>
        <taxon>Clostridia</taxon>
        <taxon>Eubacteriales</taxon>
        <taxon>Clostridiaceae</taxon>
        <taxon>Clostridium</taxon>
    </lineage>
</organism>
<keyword evidence="3" id="KW-1185">Reference proteome</keyword>
<dbReference type="EMBL" id="NIOJ01000021">
    <property type="protein sequence ID" value="PNT99062.1"/>
    <property type="molecule type" value="Genomic_DNA"/>
</dbReference>
<dbReference type="AlphaFoldDB" id="A0A2K2FJV4"/>
<feature type="coiled-coil region" evidence="1">
    <location>
        <begin position="48"/>
        <end position="122"/>
    </location>
</feature>
<sequence length="220" mass="26542">MFWFRWFKRTPRKRYFDRSTLRKNDISLLILDERWNSLFTTTEKTAEILKCEEKLRDLLKEQAALNTEAKEIAWQKKLCMDRILQLTTEAFENNNEEARRQMQDCEKEIKRINKRLEEIDEAVEDMPDRIKEANLELLEHTVNVVYFKMRAEQERVKVLEALIEETKNKLKEYIEEKGTLSEDYTGIYSYFHDLLGGEELEKLDREFFKDDKKIKGGKNI</sequence>
<comment type="caution">
    <text evidence="2">The sequence shown here is derived from an EMBL/GenBank/DDBJ whole genome shotgun (WGS) entry which is preliminary data.</text>
</comment>
<evidence type="ECO:0000256" key="1">
    <source>
        <dbReference type="SAM" id="Coils"/>
    </source>
</evidence>
<evidence type="ECO:0000313" key="3">
    <source>
        <dbReference type="Proteomes" id="UP000236151"/>
    </source>
</evidence>
<protein>
    <submittedName>
        <fullName evidence="2">Uncharacterized protein</fullName>
    </submittedName>
</protein>
<evidence type="ECO:0000313" key="2">
    <source>
        <dbReference type="EMBL" id="PNT99062.1"/>
    </source>
</evidence>
<accession>A0A2K2FJV4</accession>